<organism evidence="1">
    <name type="scientific">marine sediment metagenome</name>
    <dbReference type="NCBI Taxonomy" id="412755"/>
    <lineage>
        <taxon>unclassified sequences</taxon>
        <taxon>metagenomes</taxon>
        <taxon>ecological metagenomes</taxon>
    </lineage>
</organism>
<proteinExistence type="predicted"/>
<comment type="caution">
    <text evidence="1">The sequence shown here is derived from an EMBL/GenBank/DDBJ whole genome shotgun (WGS) entry which is preliminary data.</text>
</comment>
<dbReference type="AlphaFoldDB" id="A0A0F9JY67"/>
<dbReference type="PANTHER" id="PTHR39337:SF1">
    <property type="entry name" value="BLR5642 PROTEIN"/>
    <property type="match status" value="1"/>
</dbReference>
<sequence length="158" mass="18156">MLFSIGYLGLTPQQLIDALQEYEIELLIDVRSSPRSKFPAFNSENIAPILIENEIEYKWHGDRLGGRSKIEDSALVSLIEIQREKVVCIMCMESVIKNCHRYYEIGQRLLNNHAIEVSHIKVKPPKKLKNTLSEERRIIEPVPICSIVLNTGDQTRLL</sequence>
<dbReference type="InterPro" id="IPR007438">
    <property type="entry name" value="DUF488"/>
</dbReference>
<evidence type="ECO:0008006" key="2">
    <source>
        <dbReference type="Google" id="ProtNLM"/>
    </source>
</evidence>
<dbReference type="Pfam" id="PF04343">
    <property type="entry name" value="DUF488"/>
    <property type="match status" value="1"/>
</dbReference>
<accession>A0A0F9JY67</accession>
<dbReference type="PANTHER" id="PTHR39337">
    <property type="entry name" value="BLR5642 PROTEIN"/>
    <property type="match status" value="1"/>
</dbReference>
<reference evidence="1" key="1">
    <citation type="journal article" date="2015" name="Nature">
        <title>Complex archaea that bridge the gap between prokaryotes and eukaryotes.</title>
        <authorList>
            <person name="Spang A."/>
            <person name="Saw J.H."/>
            <person name="Jorgensen S.L."/>
            <person name="Zaremba-Niedzwiedzka K."/>
            <person name="Martijn J."/>
            <person name="Lind A.E."/>
            <person name="van Eijk R."/>
            <person name="Schleper C."/>
            <person name="Guy L."/>
            <person name="Ettema T.J."/>
        </authorList>
    </citation>
    <scope>NUCLEOTIDE SEQUENCE</scope>
</reference>
<name>A0A0F9JY67_9ZZZZ</name>
<protein>
    <recommendedName>
        <fullName evidence="2">DUF488 domain-containing protein</fullName>
    </recommendedName>
</protein>
<evidence type="ECO:0000313" key="1">
    <source>
        <dbReference type="EMBL" id="KKM03838.1"/>
    </source>
</evidence>
<dbReference type="EMBL" id="LAZR01016592">
    <property type="protein sequence ID" value="KKM03838.1"/>
    <property type="molecule type" value="Genomic_DNA"/>
</dbReference>
<gene>
    <name evidence="1" type="ORF">LCGC14_1770440</name>
</gene>